<feature type="domain" description="Alpha-carbonic anhydrase" evidence="1">
    <location>
        <begin position="9"/>
        <end position="218"/>
    </location>
</feature>
<dbReference type="InterPro" id="IPR001148">
    <property type="entry name" value="CA_dom"/>
</dbReference>
<dbReference type="Pfam" id="PF00194">
    <property type="entry name" value="Carb_anhydrase"/>
    <property type="match status" value="1"/>
</dbReference>
<dbReference type="Gene3D" id="3.10.200.10">
    <property type="entry name" value="Alpha carbonic anhydrase"/>
    <property type="match status" value="1"/>
</dbReference>
<dbReference type="InterPro" id="IPR041891">
    <property type="entry name" value="Alpha_CA_prokaryot-like"/>
</dbReference>
<dbReference type="Proteomes" id="UP000664857">
    <property type="component" value="Unassembled WGS sequence"/>
</dbReference>
<sequence>MNRVPKNSVDWHYDDKASWTCPNHQFQSPINIVHSDTKPMNDDGELVLRYRKKIDTMVSTGYCLQGYLKGVASLNSRKFTFQQFHFHSHGEHTIDGKQFPLELHLVHQSDNGKIAVIAVMFEVGEENDTIDDLLNHVNQTNFDNKINLLHLVPKNLDYYHYLGSLTTPPLTENVEWYVLMTPMTLSERQLSHLRLFHKDNYREVQDLNGRQVLNKTFK</sequence>
<comment type="caution">
    <text evidence="2">The sequence shown here is derived from an EMBL/GenBank/DDBJ whole genome shotgun (WGS) entry which is preliminary data.</text>
</comment>
<dbReference type="PANTHER" id="PTHR18952:SF208">
    <property type="entry name" value="CARBONIC ANHYDRASE XA-RELATED"/>
    <property type="match status" value="1"/>
</dbReference>
<dbReference type="EMBL" id="JAFLVX010000026">
    <property type="protein sequence ID" value="MBO0477455.1"/>
    <property type="molecule type" value="Genomic_DNA"/>
</dbReference>
<dbReference type="PANTHER" id="PTHR18952">
    <property type="entry name" value="CARBONIC ANHYDRASE"/>
    <property type="match status" value="1"/>
</dbReference>
<gene>
    <name evidence="2" type="ORF">DOK76_10250</name>
</gene>
<dbReference type="CDD" id="cd03124">
    <property type="entry name" value="alpha_CA_prokaryotic_like"/>
    <property type="match status" value="1"/>
</dbReference>
<accession>A0ABS3HVT0</accession>
<dbReference type="InterPro" id="IPR036398">
    <property type="entry name" value="CA_dom_sf"/>
</dbReference>
<dbReference type="InterPro" id="IPR023561">
    <property type="entry name" value="Carbonic_anhydrase_a-class"/>
</dbReference>
<dbReference type="PROSITE" id="PS51144">
    <property type="entry name" value="ALPHA_CA_2"/>
    <property type="match status" value="1"/>
</dbReference>
<organism evidence="2 3">
    <name type="scientific">Candidatus Vagococcus giribetii</name>
    <dbReference type="NCBI Taxonomy" id="2230876"/>
    <lineage>
        <taxon>Bacteria</taxon>
        <taxon>Bacillati</taxon>
        <taxon>Bacillota</taxon>
        <taxon>Bacilli</taxon>
        <taxon>Lactobacillales</taxon>
        <taxon>Enterococcaceae</taxon>
        <taxon>Vagococcus</taxon>
    </lineage>
</organism>
<proteinExistence type="predicted"/>
<evidence type="ECO:0000313" key="2">
    <source>
        <dbReference type="EMBL" id="MBO0477455.1"/>
    </source>
</evidence>
<protein>
    <submittedName>
        <fullName evidence="2">Carbonic anhydrase family protein</fullName>
    </submittedName>
</protein>
<name>A0ABS3HVT0_9ENTE</name>
<dbReference type="RefSeq" id="WP_206967447.1">
    <property type="nucleotide sequence ID" value="NZ_JAFLVX010000026.1"/>
</dbReference>
<evidence type="ECO:0000313" key="3">
    <source>
        <dbReference type="Proteomes" id="UP000664857"/>
    </source>
</evidence>
<evidence type="ECO:0000259" key="1">
    <source>
        <dbReference type="PROSITE" id="PS51144"/>
    </source>
</evidence>
<keyword evidence="3" id="KW-1185">Reference proteome</keyword>
<dbReference type="SUPFAM" id="SSF51069">
    <property type="entry name" value="Carbonic anhydrase"/>
    <property type="match status" value="1"/>
</dbReference>
<reference evidence="2 3" key="1">
    <citation type="submission" date="2021-03" db="EMBL/GenBank/DDBJ databases">
        <title>Enterococcal diversity collection.</title>
        <authorList>
            <person name="Gilmore M.S."/>
            <person name="Schwartzman J."/>
            <person name="Van Tyne D."/>
            <person name="Martin M."/>
            <person name="Earl A.M."/>
            <person name="Manson A.L."/>
            <person name="Straub T."/>
            <person name="Salamzade R."/>
            <person name="Saavedra J."/>
            <person name="Lebreton F."/>
            <person name="Prichula J."/>
            <person name="Schaufler K."/>
            <person name="Gaca A."/>
            <person name="Sgardioli B."/>
            <person name="Wagenaar J."/>
            <person name="Strong T."/>
        </authorList>
    </citation>
    <scope>NUCLEOTIDE SEQUENCE [LARGE SCALE GENOMIC DNA]</scope>
    <source>
        <strain evidence="2 3">DIV0080</strain>
    </source>
</reference>
<dbReference type="SMART" id="SM01057">
    <property type="entry name" value="Carb_anhydrase"/>
    <property type="match status" value="1"/>
</dbReference>